<organism evidence="2 3">
    <name type="scientific">Halalkalibacter oceani</name>
    <dbReference type="NCBI Taxonomy" id="1653776"/>
    <lineage>
        <taxon>Bacteria</taxon>
        <taxon>Bacillati</taxon>
        <taxon>Bacillota</taxon>
        <taxon>Bacilli</taxon>
        <taxon>Bacillales</taxon>
        <taxon>Bacillaceae</taxon>
        <taxon>Halalkalibacter</taxon>
    </lineage>
</organism>
<sequence>MKIPASFRRPPFFQKETELTPAQAQSFPETLLKTPFYYDLTQEERPWLHKRETVPLLFALWRQIEPQLAACYSERKPQAAKQRMIAMSALYMNCLWWSHGRPVTSLHQLEETSEALLYKPVNIGERLHYVLSDLPRFHAFLQLKALFDEQQKIFAKMLMLEKRDENKRMSNL</sequence>
<dbReference type="Pfam" id="PF21747">
    <property type="entry name" value="YpoC"/>
    <property type="match status" value="1"/>
</dbReference>
<dbReference type="InterPro" id="IPR048427">
    <property type="entry name" value="YpoC"/>
</dbReference>
<dbReference type="RefSeq" id="WP_251222359.1">
    <property type="nucleotide sequence ID" value="NZ_JAMBOL010000003.1"/>
</dbReference>
<protein>
    <recommendedName>
        <fullName evidence="1">YpoC-like domain-containing protein</fullName>
    </recommendedName>
</protein>
<dbReference type="EMBL" id="JAMBOL010000003">
    <property type="protein sequence ID" value="MCM3713549.1"/>
    <property type="molecule type" value="Genomic_DNA"/>
</dbReference>
<evidence type="ECO:0000259" key="1">
    <source>
        <dbReference type="Pfam" id="PF21747"/>
    </source>
</evidence>
<name>A0A9X2DMU5_9BACI</name>
<dbReference type="Proteomes" id="UP001139179">
    <property type="component" value="Unassembled WGS sequence"/>
</dbReference>
<evidence type="ECO:0000313" key="2">
    <source>
        <dbReference type="EMBL" id="MCM3713549.1"/>
    </source>
</evidence>
<reference evidence="2" key="1">
    <citation type="submission" date="2022-05" db="EMBL/GenBank/DDBJ databases">
        <title>Comparative Genomics of Spacecraft Associated Microbes.</title>
        <authorList>
            <person name="Tran M.T."/>
            <person name="Wright A."/>
            <person name="Seuylemezian A."/>
            <person name="Eisen J."/>
            <person name="Coil D."/>
        </authorList>
    </citation>
    <scope>NUCLEOTIDE SEQUENCE</scope>
    <source>
        <strain evidence="2">214.1.1</strain>
    </source>
</reference>
<evidence type="ECO:0000313" key="3">
    <source>
        <dbReference type="Proteomes" id="UP001139179"/>
    </source>
</evidence>
<proteinExistence type="predicted"/>
<dbReference type="AlphaFoldDB" id="A0A9X2DMU5"/>
<gene>
    <name evidence="2" type="ORF">M3202_05595</name>
</gene>
<comment type="caution">
    <text evidence="2">The sequence shown here is derived from an EMBL/GenBank/DDBJ whole genome shotgun (WGS) entry which is preliminary data.</text>
</comment>
<keyword evidence="3" id="KW-1185">Reference proteome</keyword>
<accession>A0A9X2DMU5</accession>
<feature type="domain" description="YpoC-like" evidence="1">
    <location>
        <begin position="52"/>
        <end position="162"/>
    </location>
</feature>